<dbReference type="KEGG" id="cten:18246979"/>
<proteinExistence type="predicted"/>
<dbReference type="GeneID" id="18246979"/>
<keyword evidence="1" id="KW-0132">Cell division</keyword>
<sequence>MTVSDHELEASILKIKDLLNADPSKQNLADAIDLLNSLLQSMMPSIQAQRTPMTMAPFSANSSSSKLVRFVKLQDNFRFSLVLSIDRYLDWIYDNISTVDSASIVQLNRLLQGLLLIHSPSRSIFSNTTDMRKILRFVELGSPAVPFEVTISFITTLLHILIKNLDNFRVFESCNGCSILISKLKISDLSVPKKSIENNSSMKSANQQMLNFKIIEFLIFYLNDESESQGFDGKKKSIKEKSNYFRNDFPDIDNLIESLNDLKNI</sequence>
<dbReference type="OrthoDB" id="5357220at2759"/>
<reference evidence="1 2" key="1">
    <citation type="journal article" date="2011" name="Proc. Natl. Acad. Sci. U.S.A.">
        <title>Comparative genomics of xylose-fermenting fungi for enhanced biofuel production.</title>
        <authorList>
            <person name="Wohlbach D.J."/>
            <person name="Kuo A."/>
            <person name="Sato T.K."/>
            <person name="Potts K.M."/>
            <person name="Salamov A.A."/>
            <person name="LaButti K.M."/>
            <person name="Sun H."/>
            <person name="Clum A."/>
            <person name="Pangilinan J.L."/>
            <person name="Lindquist E.A."/>
            <person name="Lucas S."/>
            <person name="Lapidus A."/>
            <person name="Jin M."/>
            <person name="Gunawan C."/>
            <person name="Balan V."/>
            <person name="Dale B.E."/>
            <person name="Jeffries T.W."/>
            <person name="Zinkel R."/>
            <person name="Barry K.W."/>
            <person name="Grigoriev I.V."/>
            <person name="Gasch A.P."/>
        </authorList>
    </citation>
    <scope>NUCLEOTIDE SEQUENCE [LARGE SCALE GENOMIC DNA]</scope>
    <source>
        <strain evidence="2">ATCC 10573 / BCRC 21748 / CBS 615 / JCM 9827 / NBRC 10315 / NRRL Y-1498 / VKM Y-70</strain>
    </source>
</reference>
<gene>
    <name evidence="1" type="ORF">CANTEDRAFT_113479</name>
</gene>
<dbReference type="AlphaFoldDB" id="G3B2J3"/>
<dbReference type="PANTHER" id="PTHR34065">
    <property type="entry name" value="CELL DIVISION CONTROL PROTEIN 14"/>
    <property type="match status" value="1"/>
</dbReference>
<evidence type="ECO:0000313" key="2">
    <source>
        <dbReference type="Proteomes" id="UP000000707"/>
    </source>
</evidence>
<accession>G3B2J3</accession>
<dbReference type="HOGENOM" id="CLU_1069869_0_0_1"/>
<dbReference type="eggNOG" id="ENOG502S6JC">
    <property type="taxonomic scope" value="Eukaryota"/>
</dbReference>
<keyword evidence="2" id="KW-1185">Reference proteome</keyword>
<dbReference type="STRING" id="590646.G3B2J3"/>
<name>G3B2J3_CANTC</name>
<dbReference type="Proteomes" id="UP000000707">
    <property type="component" value="Unassembled WGS sequence"/>
</dbReference>
<organism evidence="2">
    <name type="scientific">Candida tenuis (strain ATCC 10573 / BCRC 21748 / CBS 615 / JCM 9827 / NBRC 10315 / NRRL Y-1498 / VKM Y-70)</name>
    <name type="common">Yeast</name>
    <name type="synonym">Yamadazyma tenuis</name>
    <dbReference type="NCBI Taxonomy" id="590646"/>
    <lineage>
        <taxon>Eukaryota</taxon>
        <taxon>Fungi</taxon>
        <taxon>Dikarya</taxon>
        <taxon>Ascomycota</taxon>
        <taxon>Saccharomycotina</taxon>
        <taxon>Pichiomycetes</taxon>
        <taxon>Debaryomycetaceae</taxon>
        <taxon>Yamadazyma</taxon>
    </lineage>
</organism>
<dbReference type="InterPro" id="IPR012535">
    <property type="entry name" value="Cell_div_Cdc14"/>
</dbReference>
<dbReference type="PANTHER" id="PTHR34065:SF1">
    <property type="entry name" value="CELL DIVISION CONTROL PROTEIN 14"/>
    <property type="match status" value="1"/>
</dbReference>
<dbReference type="Pfam" id="PF08045">
    <property type="entry name" value="CDC14"/>
    <property type="match status" value="1"/>
</dbReference>
<dbReference type="EMBL" id="GL996515">
    <property type="protein sequence ID" value="EGV64691.1"/>
    <property type="molecule type" value="Genomic_DNA"/>
</dbReference>
<evidence type="ECO:0000313" key="1">
    <source>
        <dbReference type="EMBL" id="EGV64691.1"/>
    </source>
</evidence>
<dbReference type="RefSeq" id="XP_006685497.1">
    <property type="nucleotide sequence ID" value="XM_006685434.1"/>
</dbReference>
<protein>
    <submittedName>
        <fullName evidence="1">Cell division control 14, SIN component</fullName>
    </submittedName>
</protein>
<dbReference type="GO" id="GO:0051301">
    <property type="term" value="P:cell division"/>
    <property type="evidence" value="ECO:0007669"/>
    <property type="project" value="UniProtKB-KW"/>
</dbReference>
<keyword evidence="1" id="KW-0131">Cell cycle</keyword>